<comment type="subunit">
    <text evidence="10">Homodimer.</text>
</comment>
<gene>
    <name evidence="10" type="primary">idi</name>
    <name evidence="13" type="ORF">M993_01347</name>
</gene>
<feature type="binding site" evidence="10">
    <location>
        <position position="111"/>
    </location>
    <ligand>
        <name>Mn(2+)</name>
        <dbReference type="ChEBI" id="CHEBI:29035"/>
    </ligand>
</feature>
<dbReference type="HAMAP" id="MF_00202">
    <property type="entry name" value="Idi"/>
    <property type="match status" value="1"/>
</dbReference>
<keyword evidence="8 10" id="KW-0414">Isoprene biosynthesis</keyword>
<keyword evidence="9 10" id="KW-0413">Isomerase</keyword>
<protein>
    <recommendedName>
        <fullName evidence="3 10">Isopentenyl-diphosphate Delta-isomerase</fullName>
        <shortName evidence="10">IPP isomerase</shortName>
        <ecNumber evidence="3 10">5.3.3.2</ecNumber>
    </recommendedName>
    <alternativeName>
        <fullName evidence="10">IPP:DMAPP isomerase</fullName>
    </alternativeName>
    <alternativeName>
        <fullName evidence="10">Isopentenyl pyrophosphate isomerase</fullName>
    </alternativeName>
</protein>
<name>A0AA91EI75_9GAMM</name>
<feature type="active site" evidence="10 11">
    <location>
        <position position="66"/>
    </location>
</feature>
<dbReference type="PROSITE" id="PS51462">
    <property type="entry name" value="NUDIX"/>
    <property type="match status" value="1"/>
</dbReference>
<dbReference type="NCBIfam" id="NF002995">
    <property type="entry name" value="PRK03759.1"/>
    <property type="match status" value="1"/>
</dbReference>
<keyword evidence="5 10" id="KW-0479">Metal-binding</keyword>
<feature type="binding site" evidence="10">
    <location>
        <position position="86"/>
    </location>
    <ligand>
        <name>Mg(2+)</name>
        <dbReference type="ChEBI" id="CHEBI:18420"/>
    </ligand>
</feature>
<dbReference type="InterPro" id="IPR056375">
    <property type="entry name" value="Idi_bact"/>
</dbReference>
<dbReference type="Proteomes" id="UP000078431">
    <property type="component" value="Unassembled WGS sequence"/>
</dbReference>
<keyword evidence="4 10" id="KW-0963">Cytoplasm</keyword>
<evidence type="ECO:0000256" key="6">
    <source>
        <dbReference type="ARBA" id="ARBA00022842"/>
    </source>
</evidence>
<dbReference type="EMBL" id="LXEX01000022">
    <property type="protein sequence ID" value="OAT59853.1"/>
    <property type="molecule type" value="Genomic_DNA"/>
</dbReference>
<feature type="domain" description="Nudix hydrolase" evidence="12">
    <location>
        <begin position="29"/>
        <end position="161"/>
    </location>
</feature>
<comment type="catalytic activity">
    <reaction evidence="10">
        <text>isopentenyl diphosphate = dimethylallyl diphosphate</text>
        <dbReference type="Rhea" id="RHEA:23284"/>
        <dbReference type="ChEBI" id="CHEBI:57623"/>
        <dbReference type="ChEBI" id="CHEBI:128769"/>
        <dbReference type="EC" id="5.3.3.2"/>
    </reaction>
</comment>
<dbReference type="EC" id="5.3.3.2" evidence="3 10"/>
<comment type="subcellular location">
    <subcellularLocation>
        <location evidence="10">Cytoplasm</location>
    </subcellularLocation>
</comment>
<dbReference type="RefSeq" id="WP_174521845.1">
    <property type="nucleotide sequence ID" value="NZ_LXEX01000022.1"/>
</dbReference>
<dbReference type="CDD" id="cd02885">
    <property type="entry name" value="NUDIX_IPP_Isomerase"/>
    <property type="match status" value="1"/>
</dbReference>
<keyword evidence="6 10" id="KW-0460">Magnesium</keyword>
<dbReference type="PANTHER" id="PTHR10885:SF0">
    <property type="entry name" value="ISOPENTENYL-DIPHOSPHATE DELTA-ISOMERASE"/>
    <property type="match status" value="1"/>
</dbReference>
<dbReference type="SUPFAM" id="SSF55811">
    <property type="entry name" value="Nudix"/>
    <property type="match status" value="1"/>
</dbReference>
<feature type="binding site" evidence="10">
    <location>
        <position position="31"/>
    </location>
    <ligand>
        <name>Mn(2+)</name>
        <dbReference type="ChEBI" id="CHEBI:29035"/>
    </ligand>
</feature>
<dbReference type="InterPro" id="IPR011876">
    <property type="entry name" value="IsopentenylPP_isomerase_typ1"/>
</dbReference>
<evidence type="ECO:0000256" key="1">
    <source>
        <dbReference type="ARBA" id="ARBA00004826"/>
    </source>
</evidence>
<evidence type="ECO:0000313" key="14">
    <source>
        <dbReference type="Proteomes" id="UP000078431"/>
    </source>
</evidence>
<sequence length="171" mass="19406">MVMIEVILVDENDMPIGRMEKLEVHQQGLLHRAISVYVFNDHNELLIQRRAAGKYHAGGQWSNTCCGHPLPGEDTQEAAMRRLYQEMGMACALHESFELSYCLDVGGGLTEHELAHVFIGHSNVVPQLNAEEADAFAYHPVDEILEQMKLKPERFTPWFRLCLPKVVAHLD</sequence>
<dbReference type="Gene3D" id="3.90.79.10">
    <property type="entry name" value="Nucleoside Triphosphate Pyrophosphohydrolase"/>
    <property type="match status" value="1"/>
</dbReference>
<comment type="caution">
    <text evidence="13">The sequence shown here is derived from an EMBL/GenBank/DDBJ whole genome shotgun (WGS) entry which is preliminary data.</text>
</comment>
<dbReference type="AlphaFoldDB" id="A0AA91EI75"/>
<comment type="cofactor">
    <cofactor evidence="10">
        <name>Mg(2+)</name>
        <dbReference type="ChEBI" id="CHEBI:18420"/>
    </cofactor>
    <text evidence="10">Binds 1 Mg(2+) ion per subunit. The magnesium ion binds only when substrate is bound.</text>
</comment>
<evidence type="ECO:0000256" key="4">
    <source>
        <dbReference type="ARBA" id="ARBA00022490"/>
    </source>
</evidence>
<dbReference type="GO" id="GO:0009240">
    <property type="term" value="P:isopentenyl diphosphate biosynthetic process"/>
    <property type="evidence" value="ECO:0007669"/>
    <property type="project" value="TreeGrafter"/>
</dbReference>
<dbReference type="PANTHER" id="PTHR10885">
    <property type="entry name" value="ISOPENTENYL-DIPHOSPHATE DELTA-ISOMERASE"/>
    <property type="match status" value="1"/>
</dbReference>
<keyword evidence="7 10" id="KW-0464">Manganese</keyword>
<evidence type="ECO:0000259" key="12">
    <source>
        <dbReference type="PROSITE" id="PS51462"/>
    </source>
</evidence>
<reference evidence="13 14" key="1">
    <citation type="submission" date="2016-04" db="EMBL/GenBank/DDBJ databases">
        <title>ATOL: Assembling a taxonomically balanced genome-scale reconstruction of the evolutionary history of the Enterobacteriaceae.</title>
        <authorList>
            <person name="Plunkett G.III."/>
            <person name="Neeno-Eckwall E.C."/>
            <person name="Glasner J.D."/>
            <person name="Perna N.T."/>
        </authorList>
    </citation>
    <scope>NUCLEOTIDE SEQUENCE [LARGE SCALE GENOMIC DNA]</scope>
    <source>
        <strain evidence="13 14">ATCC 12841</strain>
    </source>
</reference>
<dbReference type="InterPro" id="IPR015797">
    <property type="entry name" value="NUDIX_hydrolase-like_dom_sf"/>
</dbReference>
<feature type="binding site" evidence="10">
    <location>
        <position position="25"/>
    </location>
    <ligand>
        <name>Mn(2+)</name>
        <dbReference type="ChEBI" id="CHEBI:29035"/>
    </ligand>
</feature>
<keyword evidence="14" id="KW-1185">Reference proteome</keyword>
<evidence type="ECO:0000256" key="2">
    <source>
        <dbReference type="ARBA" id="ARBA00007579"/>
    </source>
</evidence>
<dbReference type="Pfam" id="PF00293">
    <property type="entry name" value="NUDIX"/>
    <property type="match status" value="1"/>
</dbReference>
<evidence type="ECO:0000256" key="10">
    <source>
        <dbReference type="HAMAP-Rule" id="MF_00202"/>
    </source>
</evidence>
<dbReference type="GO" id="GO:0050992">
    <property type="term" value="P:dimethylallyl diphosphate biosynthetic process"/>
    <property type="evidence" value="ECO:0007669"/>
    <property type="project" value="UniProtKB-UniRule"/>
</dbReference>
<feature type="binding site" evidence="10">
    <location>
        <position position="68"/>
    </location>
    <ligand>
        <name>Mn(2+)</name>
        <dbReference type="ChEBI" id="CHEBI:29035"/>
    </ligand>
</feature>
<accession>A0AA91EI75</accession>
<dbReference type="GO" id="GO:0005737">
    <property type="term" value="C:cytoplasm"/>
    <property type="evidence" value="ECO:0007669"/>
    <property type="project" value="UniProtKB-SubCell"/>
</dbReference>
<feature type="active site" evidence="10 11">
    <location>
        <position position="113"/>
    </location>
</feature>
<dbReference type="GO" id="GO:0016787">
    <property type="term" value="F:hydrolase activity"/>
    <property type="evidence" value="ECO:0007669"/>
    <property type="project" value="UniProtKB-KW"/>
</dbReference>
<proteinExistence type="inferred from homology"/>
<evidence type="ECO:0000313" key="13">
    <source>
        <dbReference type="EMBL" id="OAT59853.1"/>
    </source>
</evidence>
<comment type="pathway">
    <text evidence="1 10">Isoprenoid biosynthesis; dimethylallyl diphosphate biosynthesis; dimethylallyl diphosphate from isopentenyl diphosphate: step 1/1.</text>
</comment>
<dbReference type="PIRSF" id="PIRSF018427">
    <property type="entry name" value="Isopntndiph_ism"/>
    <property type="match status" value="1"/>
</dbReference>
<evidence type="ECO:0000256" key="9">
    <source>
        <dbReference type="ARBA" id="ARBA00023235"/>
    </source>
</evidence>
<organism evidence="13 14">
    <name type="scientific">Obesumbacterium proteus ATCC 12841</name>
    <dbReference type="NCBI Taxonomy" id="1354268"/>
    <lineage>
        <taxon>Bacteria</taxon>
        <taxon>Pseudomonadati</taxon>
        <taxon>Pseudomonadota</taxon>
        <taxon>Gammaproteobacteria</taxon>
        <taxon>Enterobacterales</taxon>
        <taxon>Hafniaceae</taxon>
        <taxon>Obesumbacterium</taxon>
    </lineage>
</organism>
<feature type="binding site" evidence="10">
    <location>
        <position position="113"/>
    </location>
    <ligand>
        <name>Mn(2+)</name>
        <dbReference type="ChEBI" id="CHEBI:29035"/>
    </ligand>
</feature>
<keyword evidence="13" id="KW-0378">Hydrolase</keyword>
<dbReference type="GO" id="GO:0046872">
    <property type="term" value="F:metal ion binding"/>
    <property type="evidence" value="ECO:0007669"/>
    <property type="project" value="UniProtKB-KW"/>
</dbReference>
<dbReference type="GO" id="GO:0004452">
    <property type="term" value="F:isopentenyl-diphosphate delta-isomerase activity"/>
    <property type="evidence" value="ECO:0007669"/>
    <property type="project" value="UniProtKB-UniRule"/>
</dbReference>
<evidence type="ECO:0000256" key="3">
    <source>
        <dbReference type="ARBA" id="ARBA00012057"/>
    </source>
</evidence>
<comment type="cofactor">
    <cofactor evidence="10">
        <name>Mn(2+)</name>
        <dbReference type="ChEBI" id="CHEBI:29035"/>
    </cofactor>
    <text evidence="10">Binds 1 Mn(2+) ion per subunit.</text>
</comment>
<evidence type="ECO:0000256" key="7">
    <source>
        <dbReference type="ARBA" id="ARBA00023211"/>
    </source>
</evidence>
<comment type="similarity">
    <text evidence="2 10">Belongs to the IPP isomerase type 1 family.</text>
</comment>
<dbReference type="NCBIfam" id="TIGR02150">
    <property type="entry name" value="IPP_isom_1"/>
    <property type="match status" value="1"/>
</dbReference>
<dbReference type="InterPro" id="IPR000086">
    <property type="entry name" value="NUDIX_hydrolase_dom"/>
</dbReference>
<evidence type="ECO:0000256" key="8">
    <source>
        <dbReference type="ARBA" id="ARBA00023229"/>
    </source>
</evidence>
<evidence type="ECO:0000256" key="5">
    <source>
        <dbReference type="ARBA" id="ARBA00022723"/>
    </source>
</evidence>
<evidence type="ECO:0000256" key="11">
    <source>
        <dbReference type="PIRSR" id="PIRSR018427-1"/>
    </source>
</evidence>
<comment type="function">
    <text evidence="10">Catalyzes the 1,3-allylic rearrangement of the homoallylic substrate isopentenyl (IPP) to its highly electrophilic allylic isomer, dimethylallyl diphosphate (DMAPP).</text>
</comment>